<feature type="region of interest" description="Disordered" evidence="2">
    <location>
        <begin position="176"/>
        <end position="199"/>
    </location>
</feature>
<gene>
    <name evidence="4" type="ORF">Bequi_00050</name>
</gene>
<dbReference type="RefSeq" id="WP_249735954.1">
    <property type="nucleotide sequence ID" value="NZ_JAKNCJ010000001.1"/>
</dbReference>
<evidence type="ECO:0000313" key="4">
    <source>
        <dbReference type="EMBL" id="MCL6421788.1"/>
    </source>
</evidence>
<dbReference type="EMBL" id="JAKNCJ010000001">
    <property type="protein sequence ID" value="MCL6421788.1"/>
    <property type="molecule type" value="Genomic_DNA"/>
</dbReference>
<dbReference type="Proteomes" id="UP001203761">
    <property type="component" value="Unassembled WGS sequence"/>
</dbReference>
<keyword evidence="3" id="KW-0812">Transmembrane</keyword>
<protein>
    <submittedName>
        <fullName evidence="4">Septum formation initiator family protein</fullName>
    </submittedName>
</protein>
<evidence type="ECO:0000313" key="5">
    <source>
        <dbReference type="Proteomes" id="UP001203761"/>
    </source>
</evidence>
<feature type="coiled-coil region" evidence="1">
    <location>
        <begin position="83"/>
        <end position="110"/>
    </location>
</feature>
<feature type="region of interest" description="Disordered" evidence="2">
    <location>
        <begin position="1"/>
        <end position="51"/>
    </location>
</feature>
<keyword evidence="3" id="KW-0472">Membrane</keyword>
<evidence type="ECO:0000256" key="1">
    <source>
        <dbReference type="SAM" id="Coils"/>
    </source>
</evidence>
<comment type="caution">
    <text evidence="4">The sequence shown here is derived from an EMBL/GenBank/DDBJ whole genome shotgun (WGS) entry which is preliminary data.</text>
</comment>
<dbReference type="InterPro" id="IPR007060">
    <property type="entry name" value="FtsL/DivIC"/>
</dbReference>
<accession>A0ABT0QX69</accession>
<proteinExistence type="predicted"/>
<keyword evidence="3" id="KW-1133">Transmembrane helix</keyword>
<evidence type="ECO:0000256" key="2">
    <source>
        <dbReference type="SAM" id="MobiDB-lite"/>
    </source>
</evidence>
<name>A0ABT0QX69_9MICO</name>
<feature type="compositionally biased region" description="Low complexity" evidence="2">
    <location>
        <begin position="182"/>
        <end position="199"/>
    </location>
</feature>
<keyword evidence="1" id="KW-0175">Coiled coil</keyword>
<organism evidence="4 5">
    <name type="scientific">Brachybacterium equifaecis</name>
    <dbReference type="NCBI Taxonomy" id="2910770"/>
    <lineage>
        <taxon>Bacteria</taxon>
        <taxon>Bacillati</taxon>
        <taxon>Actinomycetota</taxon>
        <taxon>Actinomycetes</taxon>
        <taxon>Micrococcales</taxon>
        <taxon>Dermabacteraceae</taxon>
        <taxon>Brachybacterium</taxon>
    </lineage>
</organism>
<feature type="compositionally biased region" description="Low complexity" evidence="2">
    <location>
        <begin position="29"/>
        <end position="46"/>
    </location>
</feature>
<sequence length="199" mass="20864">MTTRRPGAPRRAGRPVVASRAKRAGGGAAASRTRPAAAARARTSAPLPEADDGPLLTVTRRALVLVAVIVLAAGTLVPALNSYVAQSQQLSALQDQVAAQQDELASLQKDVDRWEDPNFVAAQARERLLYAMPGETQYRLMDSSGAAVPLTEREQQEVAAAQGEWYDTLWSSVEGASRAETAGAGIPPADGGPADPSRP</sequence>
<evidence type="ECO:0000256" key="3">
    <source>
        <dbReference type="SAM" id="Phobius"/>
    </source>
</evidence>
<feature type="transmembrane region" description="Helical" evidence="3">
    <location>
        <begin position="62"/>
        <end position="84"/>
    </location>
</feature>
<keyword evidence="5" id="KW-1185">Reference proteome</keyword>
<dbReference type="Pfam" id="PF04977">
    <property type="entry name" value="DivIC"/>
    <property type="match status" value="1"/>
</dbReference>
<reference evidence="4" key="1">
    <citation type="submission" date="2022-02" db="EMBL/GenBank/DDBJ databases">
        <authorList>
            <person name="Lee M."/>
            <person name="Kim S.-J."/>
            <person name="Jung M.-Y."/>
        </authorList>
    </citation>
    <scope>NUCLEOTIDE SEQUENCE</scope>
    <source>
        <strain evidence="4">JHP9</strain>
    </source>
</reference>